<accession>A0A7D5Q909</accession>
<dbReference type="NCBIfam" id="TIGR00765">
    <property type="entry name" value="yihY_not_rbn"/>
    <property type="match status" value="1"/>
</dbReference>
<feature type="transmembrane region" description="Helical" evidence="7">
    <location>
        <begin position="70"/>
        <end position="92"/>
    </location>
</feature>
<sequence length="478" mass="50800">MAVRRVERRGVTPEHARKPTETARAFLSPSGELLPVSSRARARVRRTVRVARRVVRTASDQEVTFLAAGVAYYAFVSLLPTVVLLFIVATAVGEERLATTVVAASSGLLTDAGQEFVVEALESGAGRGGTTVFSVLLAVWGSLKVFRGIDTAFRNIYGSEDPPSLLAQLRESIVVAASIGASFVLMLAIGSVLLTVDLGLGLGVASILTLPAVLTVAFLPMYYFFPERDVSLREVLPGAVFAGVGWTVLQALFQAYVGLQSAGGGPQVYGVIGAVLLLVTWLYLGGIVVLVGVVVNVTLAADRRRGADATDGVGSRAPIGDGGEPGGPGDEHRERGDRHGKGDAAHAGAHMSGEEYEDGPAPDVAELDRRVAALRADVDEIDGRTVEKPALESELKRYVRARMRRGHARGWGPYLVLLYGVVLTLGAFYWLDRWVAIVAMVVTFLSTLGLYTLFVLVGVGLNALDVPGKALDAVRDRR</sequence>
<feature type="transmembrane region" description="Helical" evidence="7">
    <location>
        <begin position="411"/>
        <end position="431"/>
    </location>
</feature>
<keyword evidence="4 7" id="KW-1133">Transmembrane helix</keyword>
<dbReference type="EMBL" id="CP058579">
    <property type="protein sequence ID" value="QLG60658.1"/>
    <property type="molecule type" value="Genomic_DNA"/>
</dbReference>
<dbReference type="KEGG" id="halu:HUG12_02410"/>
<dbReference type="Proteomes" id="UP000509626">
    <property type="component" value="Chromosome"/>
</dbReference>
<keyword evidence="2" id="KW-1003">Cell membrane</keyword>
<comment type="subcellular location">
    <subcellularLocation>
        <location evidence="1">Cell membrane</location>
        <topology evidence="1">Multi-pass membrane protein</topology>
    </subcellularLocation>
</comment>
<dbReference type="PANTHER" id="PTHR30213:SF0">
    <property type="entry name" value="UPF0761 MEMBRANE PROTEIN YIHY"/>
    <property type="match status" value="1"/>
</dbReference>
<evidence type="ECO:0000256" key="3">
    <source>
        <dbReference type="ARBA" id="ARBA00022692"/>
    </source>
</evidence>
<evidence type="ECO:0000313" key="9">
    <source>
        <dbReference type="Proteomes" id="UP000509626"/>
    </source>
</evidence>
<feature type="transmembrane region" description="Helical" evidence="7">
    <location>
        <begin position="173"/>
        <end position="194"/>
    </location>
</feature>
<keyword evidence="5 7" id="KW-0472">Membrane</keyword>
<protein>
    <submittedName>
        <fullName evidence="8">YihY/virulence factor BrkB family protein</fullName>
    </submittedName>
</protein>
<evidence type="ECO:0000256" key="6">
    <source>
        <dbReference type="SAM" id="MobiDB-lite"/>
    </source>
</evidence>
<feature type="transmembrane region" description="Helical" evidence="7">
    <location>
        <begin position="268"/>
        <end position="295"/>
    </location>
</feature>
<evidence type="ECO:0000256" key="7">
    <source>
        <dbReference type="SAM" id="Phobius"/>
    </source>
</evidence>
<keyword evidence="9" id="KW-1185">Reference proteome</keyword>
<gene>
    <name evidence="8" type="ORF">HUG12_02410</name>
</gene>
<dbReference type="OrthoDB" id="204872at2157"/>
<organism evidence="8 9">
    <name type="scientific">Halorarum salinum</name>
    <dbReference type="NCBI Taxonomy" id="2743089"/>
    <lineage>
        <taxon>Archaea</taxon>
        <taxon>Methanobacteriati</taxon>
        <taxon>Methanobacteriota</taxon>
        <taxon>Stenosarchaea group</taxon>
        <taxon>Halobacteria</taxon>
        <taxon>Halobacteriales</taxon>
        <taxon>Haloferacaceae</taxon>
        <taxon>Halorarum</taxon>
    </lineage>
</organism>
<name>A0A7D5Q909_9EURY</name>
<evidence type="ECO:0000256" key="5">
    <source>
        <dbReference type="ARBA" id="ARBA00023136"/>
    </source>
</evidence>
<evidence type="ECO:0000256" key="1">
    <source>
        <dbReference type="ARBA" id="ARBA00004651"/>
    </source>
</evidence>
<feature type="compositionally biased region" description="Basic and acidic residues" evidence="6">
    <location>
        <begin position="1"/>
        <end position="21"/>
    </location>
</feature>
<feature type="region of interest" description="Disordered" evidence="6">
    <location>
        <begin position="1"/>
        <end position="22"/>
    </location>
</feature>
<keyword evidence="3 7" id="KW-0812">Transmembrane</keyword>
<dbReference type="Pfam" id="PF03631">
    <property type="entry name" value="Virul_fac_BrkB"/>
    <property type="match status" value="1"/>
</dbReference>
<reference evidence="8 9" key="1">
    <citation type="submission" date="2020-06" db="EMBL/GenBank/DDBJ databases">
        <title>NJ-3-1, isolated from saline soil.</title>
        <authorList>
            <person name="Cui H.L."/>
            <person name="Shi X."/>
        </authorList>
    </citation>
    <scope>NUCLEOTIDE SEQUENCE [LARGE SCALE GENOMIC DNA]</scope>
    <source>
        <strain evidence="8 9">NJ-3-1</strain>
    </source>
</reference>
<feature type="transmembrane region" description="Helical" evidence="7">
    <location>
        <begin position="437"/>
        <end position="461"/>
    </location>
</feature>
<dbReference type="GO" id="GO:0005886">
    <property type="term" value="C:plasma membrane"/>
    <property type="evidence" value="ECO:0007669"/>
    <property type="project" value="UniProtKB-SubCell"/>
</dbReference>
<dbReference type="AlphaFoldDB" id="A0A7D5Q909"/>
<evidence type="ECO:0000313" key="8">
    <source>
        <dbReference type="EMBL" id="QLG60658.1"/>
    </source>
</evidence>
<proteinExistence type="predicted"/>
<evidence type="ECO:0000256" key="4">
    <source>
        <dbReference type="ARBA" id="ARBA00022989"/>
    </source>
</evidence>
<dbReference type="InterPro" id="IPR017039">
    <property type="entry name" value="Virul_fac_BrkB"/>
</dbReference>
<feature type="region of interest" description="Disordered" evidence="6">
    <location>
        <begin position="308"/>
        <end position="360"/>
    </location>
</feature>
<feature type="transmembrane region" description="Helical" evidence="7">
    <location>
        <begin position="200"/>
        <end position="223"/>
    </location>
</feature>
<evidence type="ECO:0000256" key="2">
    <source>
        <dbReference type="ARBA" id="ARBA00022475"/>
    </source>
</evidence>
<dbReference type="PANTHER" id="PTHR30213">
    <property type="entry name" value="INNER MEMBRANE PROTEIN YHJD"/>
    <property type="match status" value="1"/>
</dbReference>
<feature type="transmembrane region" description="Helical" evidence="7">
    <location>
        <begin position="235"/>
        <end position="256"/>
    </location>
</feature>
<feature type="compositionally biased region" description="Basic and acidic residues" evidence="6">
    <location>
        <begin position="329"/>
        <end position="344"/>
    </location>
</feature>